<protein>
    <submittedName>
        <fullName evidence="1">Uncharacterized protein</fullName>
    </submittedName>
</protein>
<gene>
    <name evidence="1" type="ORF">K8F61_11415</name>
</gene>
<dbReference type="RefSeq" id="WP_067250554.1">
    <property type="nucleotide sequence ID" value="NZ_CP082781.1"/>
</dbReference>
<dbReference type="Proteomes" id="UP001199642">
    <property type="component" value="Chromosome"/>
</dbReference>
<accession>A0ABY3RQS2</accession>
<dbReference type="EMBL" id="CP082781">
    <property type="protein sequence ID" value="UGS25295.1"/>
    <property type="molecule type" value="Genomic_DNA"/>
</dbReference>
<name>A0ABY3RQS2_9MICO</name>
<organism evidence="1 2">
    <name type="scientific">Microbacterium resistens</name>
    <dbReference type="NCBI Taxonomy" id="156977"/>
    <lineage>
        <taxon>Bacteria</taxon>
        <taxon>Bacillati</taxon>
        <taxon>Actinomycetota</taxon>
        <taxon>Actinomycetes</taxon>
        <taxon>Micrococcales</taxon>
        <taxon>Microbacteriaceae</taxon>
        <taxon>Microbacterium</taxon>
    </lineage>
</organism>
<evidence type="ECO:0000313" key="2">
    <source>
        <dbReference type="Proteomes" id="UP001199642"/>
    </source>
</evidence>
<proteinExistence type="predicted"/>
<sequence>MTISILVEGVTGALTKILQAMEEFPAAVEVAISEGGTSTVTKPFRDEVRYAAQEMSDVTAKIITVVNETQDEIRAAVKRLMETDAEFADEGRRLLALLESAEQGGGSRP</sequence>
<reference evidence="1 2" key="1">
    <citation type="submission" date="2023-01" db="EMBL/GenBank/DDBJ databases">
        <title>Characterization of estradiol degrading bacteria Microbacterium sp. MZT7 and reveal degrading genes through genome analysis.</title>
        <authorList>
            <person name="Hao P."/>
            <person name="Gao Y."/>
        </authorList>
    </citation>
    <scope>NUCLEOTIDE SEQUENCE [LARGE SCALE GENOMIC DNA]</scope>
    <source>
        <strain evidence="1 2">MZT7</strain>
    </source>
</reference>
<keyword evidence="2" id="KW-1185">Reference proteome</keyword>
<evidence type="ECO:0000313" key="1">
    <source>
        <dbReference type="EMBL" id="UGS25295.1"/>
    </source>
</evidence>